<evidence type="ECO:0000313" key="1">
    <source>
        <dbReference type="EMBL" id="JAH82761.1"/>
    </source>
</evidence>
<protein>
    <submittedName>
        <fullName evidence="1">Uncharacterized protein</fullName>
    </submittedName>
</protein>
<name>A0A0E9VXJ8_ANGAN</name>
<organism evidence="1">
    <name type="scientific">Anguilla anguilla</name>
    <name type="common">European freshwater eel</name>
    <name type="synonym">Muraena anguilla</name>
    <dbReference type="NCBI Taxonomy" id="7936"/>
    <lineage>
        <taxon>Eukaryota</taxon>
        <taxon>Metazoa</taxon>
        <taxon>Chordata</taxon>
        <taxon>Craniata</taxon>
        <taxon>Vertebrata</taxon>
        <taxon>Euteleostomi</taxon>
        <taxon>Actinopterygii</taxon>
        <taxon>Neopterygii</taxon>
        <taxon>Teleostei</taxon>
        <taxon>Anguilliformes</taxon>
        <taxon>Anguillidae</taxon>
        <taxon>Anguilla</taxon>
    </lineage>
</organism>
<proteinExistence type="predicted"/>
<reference evidence="1" key="2">
    <citation type="journal article" date="2015" name="Fish Shellfish Immunol.">
        <title>Early steps in the European eel (Anguilla anguilla)-Vibrio vulnificus interaction in the gills: Role of the RtxA13 toxin.</title>
        <authorList>
            <person name="Callol A."/>
            <person name="Pajuelo D."/>
            <person name="Ebbesson L."/>
            <person name="Teles M."/>
            <person name="MacKenzie S."/>
            <person name="Amaro C."/>
        </authorList>
    </citation>
    <scope>NUCLEOTIDE SEQUENCE</scope>
</reference>
<dbReference type="EMBL" id="GBXM01025816">
    <property type="protein sequence ID" value="JAH82761.1"/>
    <property type="molecule type" value="Transcribed_RNA"/>
</dbReference>
<accession>A0A0E9VXJ8</accession>
<reference evidence="1" key="1">
    <citation type="submission" date="2014-11" db="EMBL/GenBank/DDBJ databases">
        <authorList>
            <person name="Amaro Gonzalez C."/>
        </authorList>
    </citation>
    <scope>NUCLEOTIDE SEQUENCE</scope>
</reference>
<sequence length="12" mass="1453">MPNNGHPRRVFK</sequence>